<dbReference type="GO" id="GO:0098609">
    <property type="term" value="P:cell-cell adhesion"/>
    <property type="evidence" value="ECO:0007669"/>
    <property type="project" value="TreeGrafter"/>
</dbReference>
<dbReference type="FunFam" id="2.30.42.10:FF:000091">
    <property type="entry name" value="disks large homolog 1 isoform X8"/>
    <property type="match status" value="1"/>
</dbReference>
<reference evidence="9" key="1">
    <citation type="submission" date="2025-08" db="UniProtKB">
        <authorList>
            <consortium name="Ensembl"/>
        </authorList>
    </citation>
    <scope>IDENTIFICATION</scope>
</reference>
<dbReference type="AlphaFoldDB" id="A0A8C7MV05"/>
<dbReference type="InterPro" id="IPR008144">
    <property type="entry name" value="Guanylate_kin-like_dom"/>
</dbReference>
<dbReference type="InterPro" id="IPR036034">
    <property type="entry name" value="PDZ_sf"/>
</dbReference>
<feature type="domain" description="SH3" evidence="6">
    <location>
        <begin position="577"/>
        <end position="647"/>
    </location>
</feature>
<dbReference type="GO" id="GO:0045197">
    <property type="term" value="P:establishment or maintenance of epithelial cell apical/basal polarity"/>
    <property type="evidence" value="ECO:0007669"/>
    <property type="project" value="TreeGrafter"/>
</dbReference>
<dbReference type="InterPro" id="IPR016313">
    <property type="entry name" value="DLG1-like"/>
</dbReference>
<feature type="domain" description="Guanylate kinase-like" evidence="7">
    <location>
        <begin position="703"/>
        <end position="878"/>
    </location>
</feature>
<dbReference type="PROSITE" id="PS00856">
    <property type="entry name" value="GUANYLATE_KINASE_1"/>
    <property type="match status" value="1"/>
</dbReference>
<feature type="domain" description="PDZ" evidence="8">
    <location>
        <begin position="462"/>
        <end position="543"/>
    </location>
</feature>
<dbReference type="CDD" id="cd06724">
    <property type="entry name" value="PDZ2_Dlg1-2-4-like"/>
    <property type="match status" value="1"/>
</dbReference>
<dbReference type="GO" id="GO:0043113">
    <property type="term" value="P:receptor clustering"/>
    <property type="evidence" value="ECO:0007669"/>
    <property type="project" value="TreeGrafter"/>
</dbReference>
<dbReference type="SUPFAM" id="SSF50156">
    <property type="entry name" value="PDZ domain-like"/>
    <property type="match status" value="3"/>
</dbReference>
<evidence type="ECO:0000256" key="3">
    <source>
        <dbReference type="ARBA" id="ARBA00022443"/>
    </source>
</evidence>
<dbReference type="GO" id="GO:0016323">
    <property type="term" value="C:basolateral plasma membrane"/>
    <property type="evidence" value="ECO:0007669"/>
    <property type="project" value="TreeGrafter"/>
</dbReference>
<dbReference type="GO" id="GO:0098839">
    <property type="term" value="C:postsynaptic density membrane"/>
    <property type="evidence" value="ECO:0007669"/>
    <property type="project" value="TreeGrafter"/>
</dbReference>
<dbReference type="InterPro" id="IPR027417">
    <property type="entry name" value="P-loop_NTPase"/>
</dbReference>
<dbReference type="InterPro" id="IPR001452">
    <property type="entry name" value="SH3_domain"/>
</dbReference>
<dbReference type="InterPro" id="IPR019590">
    <property type="entry name" value="DLG1_PEST_dom"/>
</dbReference>
<evidence type="ECO:0000256" key="4">
    <source>
        <dbReference type="ARBA" id="ARBA00022737"/>
    </source>
</evidence>
<dbReference type="GO" id="GO:0019901">
    <property type="term" value="F:protein kinase binding"/>
    <property type="evidence" value="ECO:0007669"/>
    <property type="project" value="TreeGrafter"/>
</dbReference>
<dbReference type="Gene3D" id="3.30.63.10">
    <property type="entry name" value="Guanylate Kinase phosphate binding domain"/>
    <property type="match status" value="1"/>
</dbReference>
<keyword evidence="10" id="KW-1185">Reference proteome</keyword>
<comment type="subcellular location">
    <subcellularLocation>
        <location evidence="1">Membrane</location>
    </subcellularLocation>
</comment>
<dbReference type="FunFam" id="3.30.63.10:FF:000001">
    <property type="entry name" value="Disks large homolog 1 isoform 2"/>
    <property type="match status" value="1"/>
</dbReference>
<dbReference type="FunFam" id="2.30.42.10:FF:000001">
    <property type="entry name" value="Disks large homolog 1 isoform 2"/>
    <property type="match status" value="1"/>
</dbReference>
<keyword evidence="4" id="KW-0677">Repeat</keyword>
<feature type="domain" description="PDZ" evidence="8">
    <location>
        <begin position="135"/>
        <end position="222"/>
    </location>
</feature>
<dbReference type="CDD" id="cd06723">
    <property type="entry name" value="PDZ1_Dlg1-2-4-like"/>
    <property type="match status" value="1"/>
</dbReference>
<dbReference type="InterPro" id="IPR008145">
    <property type="entry name" value="GK/Ca_channel_bsu"/>
</dbReference>
<dbReference type="FunFam" id="2.30.30.40:FF:000027">
    <property type="entry name" value="Disks large homolog 3 isoform 1"/>
    <property type="match status" value="1"/>
</dbReference>
<accession>A0A8C7MV05</accession>
<dbReference type="Gene3D" id="2.30.30.40">
    <property type="entry name" value="SH3 Domains"/>
    <property type="match status" value="1"/>
</dbReference>
<dbReference type="InterPro" id="IPR035759">
    <property type="entry name" value="DLG2_SH3"/>
</dbReference>
<dbReference type="InterPro" id="IPR020590">
    <property type="entry name" value="Guanylate_kinase_CS"/>
</dbReference>
<dbReference type="SMART" id="SM00072">
    <property type="entry name" value="GuKc"/>
    <property type="match status" value="1"/>
</dbReference>
<dbReference type="PANTHER" id="PTHR23119">
    <property type="entry name" value="DISCS LARGE"/>
    <property type="match status" value="1"/>
</dbReference>
<dbReference type="Proteomes" id="UP000694557">
    <property type="component" value="Unassembled WGS sequence"/>
</dbReference>
<organism evidence="9 10">
    <name type="scientific">Oncorhynchus kisutch</name>
    <name type="common">Coho salmon</name>
    <name type="synonym">Salmo kisutch</name>
    <dbReference type="NCBI Taxonomy" id="8019"/>
    <lineage>
        <taxon>Eukaryota</taxon>
        <taxon>Metazoa</taxon>
        <taxon>Chordata</taxon>
        <taxon>Craniata</taxon>
        <taxon>Vertebrata</taxon>
        <taxon>Euteleostomi</taxon>
        <taxon>Actinopterygii</taxon>
        <taxon>Neopterygii</taxon>
        <taxon>Teleostei</taxon>
        <taxon>Protacanthopterygii</taxon>
        <taxon>Salmoniformes</taxon>
        <taxon>Salmonidae</taxon>
        <taxon>Salmoninae</taxon>
        <taxon>Oncorhynchus</taxon>
    </lineage>
</organism>
<evidence type="ECO:0000259" key="7">
    <source>
        <dbReference type="PROSITE" id="PS50052"/>
    </source>
</evidence>
<evidence type="ECO:0000313" key="9">
    <source>
        <dbReference type="Ensembl" id="ENSOKIP00005080381.1"/>
    </source>
</evidence>
<evidence type="ECO:0000256" key="5">
    <source>
        <dbReference type="PROSITE-ProRule" id="PRU00192"/>
    </source>
</evidence>
<dbReference type="GO" id="GO:0043005">
    <property type="term" value="C:neuron projection"/>
    <property type="evidence" value="ECO:0007669"/>
    <property type="project" value="InterPro"/>
</dbReference>
<dbReference type="PROSITE" id="PS50052">
    <property type="entry name" value="GUANYLATE_KINASE_2"/>
    <property type="match status" value="1"/>
</dbReference>
<dbReference type="SMART" id="SM00228">
    <property type="entry name" value="PDZ"/>
    <property type="match status" value="3"/>
</dbReference>
<comment type="similarity">
    <text evidence="2">Belongs to the MAGUK family.</text>
</comment>
<evidence type="ECO:0000259" key="6">
    <source>
        <dbReference type="PROSITE" id="PS50002"/>
    </source>
</evidence>
<evidence type="ECO:0000256" key="1">
    <source>
        <dbReference type="ARBA" id="ARBA00004370"/>
    </source>
</evidence>
<protein>
    <submittedName>
        <fullName evidence="9">Discs, large homolog 2 (Drosophila)</fullName>
    </submittedName>
</protein>
<dbReference type="FunFam" id="2.30.42.10:FF:000002">
    <property type="entry name" value="Disks large homolog 4 isoform 2"/>
    <property type="match status" value="1"/>
</dbReference>
<dbReference type="Pfam" id="PF00625">
    <property type="entry name" value="Guanylate_kin"/>
    <property type="match status" value="1"/>
</dbReference>
<gene>
    <name evidence="9" type="primary">DLG2</name>
    <name evidence="9" type="synonym">LOC109872857</name>
</gene>
<dbReference type="Ensembl" id="ENSOKIT00005085647.1">
    <property type="protein sequence ID" value="ENSOKIP00005080381.1"/>
    <property type="gene ID" value="ENSOKIG00005034493.1"/>
</dbReference>
<feature type="domain" description="PDZ" evidence="8">
    <location>
        <begin position="230"/>
        <end position="317"/>
    </location>
</feature>
<sequence length="893" mass="99606">MKAVIKVLLCEELQSEDQSFYRQQNRPAAVQGSPHTGPPPACMNPALMSTPWYRYQDEDSPPEHGFPRLTNEVRAPELVHVSEKNLSEIENVHGYVSHSHISPLKASPAPIIVNTDTLESVPYVNGTEIEYEFEEITLERGNSGLGFSIAGGTDNPHIGDDPGIFITKIIPGGAAAEDSRLRVNDCILRVNDADVSEVSHSKAVEALKVAGSIVRLYVRRRRPMLETVIEIKLIKGPKGLGFSIAGGVGNQHIPGDNSIFVTKIIDGGAAQKDQRLQVGDRLLMVNNYTLEEVSHEEAVAILKNTSDVVYLKVGKPTSVYLSDPYGPPDITHSFSPAMENHISSGGNNGTLEYKCSLPPIPISPGRYSPLQKHLLGEEDINRLDGFSFLRNASIDDGEAHRFESQHFQLRPPEPVYSTVNKAPSPHHYSPVECDKSLLHSIPFPHYHLGLLPDFEITRDPRRMVLHKGSTGLGFNIVGGEDGEGIFVSFILAGGPADLSGELRRGDQILSVNGIDLRGATHEQAAAALKGAGQTVTIIAQYRPEEYGRFEAKIHDLREQMMNHSMSSGSGSLRTNQKRSLYVRALFDYEKAKDSGLPSQGLSFRYGDILHVINASDDEWWQARRVTPDGDSEEMGVIPSKRRVERKERARLKTVKFNAKPGTIDSKGDIPGIGDDGYGTKTLRSQEDMILSYEPVIRQEINYARPVIILGPMKDRINDDLISEFPDKFGSCVPHTTRSRRDYEVDGRDYHFVMSREQMEQDIQEHKFIEAGQYNDNLYGTSVQSVKYVAERGKHCILDVSGNAIKRLQVAQLYPIAIFIKPRSIDSLMEMNKRLTEEQARKTFDRAMKLEQEFGEFFTALVQGDTLEDIYNHCKMVIEEHSGPYIWIPSKEKL</sequence>
<dbReference type="Pfam" id="PF10600">
    <property type="entry name" value="PDZ_assoc"/>
    <property type="match status" value="1"/>
</dbReference>
<dbReference type="CDD" id="cd12032">
    <property type="entry name" value="SH3_DLG2"/>
    <property type="match status" value="1"/>
</dbReference>
<dbReference type="Pfam" id="PF10608">
    <property type="entry name" value="MAGUK_N_PEST"/>
    <property type="match status" value="1"/>
</dbReference>
<dbReference type="SMART" id="SM01277">
    <property type="entry name" value="MAGUK_N_PEST"/>
    <property type="match status" value="1"/>
</dbReference>
<dbReference type="CDD" id="cd06795">
    <property type="entry name" value="PDZ3_Dlg1-2-4-like"/>
    <property type="match status" value="1"/>
</dbReference>
<dbReference type="SUPFAM" id="SSF50044">
    <property type="entry name" value="SH3-domain"/>
    <property type="match status" value="1"/>
</dbReference>
<dbReference type="PANTHER" id="PTHR23119:SF6">
    <property type="entry name" value="DISKS LARGE HOMOLOG 2"/>
    <property type="match status" value="1"/>
</dbReference>
<dbReference type="PROSITE" id="PS50002">
    <property type="entry name" value="SH3"/>
    <property type="match status" value="1"/>
</dbReference>
<dbReference type="GeneTree" id="ENSGT00940000155156"/>
<dbReference type="FunFam" id="2.30.30.40:FF:000008">
    <property type="entry name" value="Disks large homolog 1 isoform 2"/>
    <property type="match status" value="1"/>
</dbReference>
<dbReference type="SMART" id="SM00326">
    <property type="entry name" value="SH3"/>
    <property type="match status" value="1"/>
</dbReference>
<dbReference type="InterPro" id="IPR001478">
    <property type="entry name" value="PDZ"/>
</dbReference>
<evidence type="ECO:0000313" key="10">
    <source>
        <dbReference type="Proteomes" id="UP000694557"/>
    </source>
</evidence>
<dbReference type="GO" id="GO:0099072">
    <property type="term" value="P:regulation of postsynaptic membrane neurotransmitter receptor levels"/>
    <property type="evidence" value="ECO:0007669"/>
    <property type="project" value="TreeGrafter"/>
</dbReference>
<dbReference type="InterPro" id="IPR036028">
    <property type="entry name" value="SH3-like_dom_sf"/>
</dbReference>
<dbReference type="InterPro" id="IPR019583">
    <property type="entry name" value="DLG1-4_PDZ_assoc"/>
</dbReference>
<keyword evidence="3 5" id="KW-0728">SH3 domain</keyword>
<dbReference type="GO" id="GO:0035255">
    <property type="term" value="F:ionotropic glutamate receptor binding"/>
    <property type="evidence" value="ECO:0007669"/>
    <property type="project" value="TreeGrafter"/>
</dbReference>
<dbReference type="GO" id="GO:0007268">
    <property type="term" value="P:chemical synaptic transmission"/>
    <property type="evidence" value="ECO:0007669"/>
    <property type="project" value="InterPro"/>
</dbReference>
<name>A0A8C7MV05_ONCKI</name>
<evidence type="ECO:0000259" key="8">
    <source>
        <dbReference type="PROSITE" id="PS50106"/>
    </source>
</evidence>
<dbReference type="PIRSF" id="PIRSF001741">
    <property type="entry name" value="MAGUK_DLGH"/>
    <property type="match status" value="1"/>
</dbReference>
<dbReference type="SUPFAM" id="SSF52540">
    <property type="entry name" value="P-loop containing nucleoside triphosphate hydrolases"/>
    <property type="match status" value="1"/>
</dbReference>
<dbReference type="GO" id="GO:0031594">
    <property type="term" value="C:neuromuscular junction"/>
    <property type="evidence" value="ECO:0007669"/>
    <property type="project" value="InterPro"/>
</dbReference>
<dbReference type="PROSITE" id="PS50106">
    <property type="entry name" value="PDZ"/>
    <property type="match status" value="3"/>
</dbReference>
<dbReference type="Pfam" id="PF00018">
    <property type="entry name" value="SH3_1"/>
    <property type="match status" value="1"/>
</dbReference>
<dbReference type="GO" id="GO:0097120">
    <property type="term" value="P:receptor localization to synapse"/>
    <property type="evidence" value="ECO:0007669"/>
    <property type="project" value="TreeGrafter"/>
</dbReference>
<dbReference type="FunFam" id="3.40.50.300:FF:001402">
    <property type="entry name" value="Discs, large homolog 3 (Drosophila)"/>
    <property type="match status" value="1"/>
</dbReference>
<evidence type="ECO:0000256" key="2">
    <source>
        <dbReference type="ARBA" id="ARBA00007014"/>
    </source>
</evidence>
<dbReference type="CDD" id="cd00071">
    <property type="entry name" value="GMPK"/>
    <property type="match status" value="1"/>
</dbReference>
<dbReference type="Gene3D" id="3.40.50.300">
    <property type="entry name" value="P-loop containing nucleotide triphosphate hydrolases"/>
    <property type="match status" value="1"/>
</dbReference>
<dbReference type="Gene3D" id="2.30.42.10">
    <property type="match status" value="3"/>
</dbReference>
<dbReference type="InterPro" id="IPR050614">
    <property type="entry name" value="Synaptic_Scaffolding_LAP-MAGUK"/>
</dbReference>
<proteinExistence type="inferred from homology"/>
<dbReference type="Pfam" id="PF00595">
    <property type="entry name" value="PDZ"/>
    <property type="match status" value="3"/>
</dbReference>
<reference evidence="9" key="2">
    <citation type="submission" date="2025-09" db="UniProtKB">
        <authorList>
            <consortium name="Ensembl"/>
        </authorList>
    </citation>
    <scope>IDENTIFICATION</scope>
</reference>